<accession>A0ABT7CA16</accession>
<name>A0ABT7CA16_9MICO</name>
<dbReference type="Pfam" id="PF12686">
    <property type="entry name" value="DUF3800"/>
    <property type="match status" value="1"/>
</dbReference>
<organism evidence="2 3">
    <name type="scientific">Gulosibacter molinativorax</name>
    <dbReference type="NCBI Taxonomy" id="256821"/>
    <lineage>
        <taxon>Bacteria</taxon>
        <taxon>Bacillati</taxon>
        <taxon>Actinomycetota</taxon>
        <taxon>Actinomycetes</taxon>
        <taxon>Micrococcales</taxon>
        <taxon>Microbacteriaceae</taxon>
        <taxon>Gulosibacter</taxon>
    </lineage>
</organism>
<dbReference type="EMBL" id="PXVD01000014">
    <property type="protein sequence ID" value="MDJ1371639.1"/>
    <property type="molecule type" value="Genomic_DNA"/>
</dbReference>
<reference evidence="2" key="1">
    <citation type="submission" date="2018-03" db="EMBL/GenBank/DDBJ databases">
        <authorList>
            <person name="Nunes O.C."/>
            <person name="Lopes A.R."/>
            <person name="Froufe H."/>
            <person name="Munoz-Merida A."/>
            <person name="Barroso C."/>
            <person name="Egas C."/>
        </authorList>
    </citation>
    <scope>NUCLEOTIDE SEQUENCE</scope>
    <source>
        <strain evidence="2">ON4</strain>
    </source>
</reference>
<comment type="caution">
    <text evidence="2">The sequence shown here is derived from an EMBL/GenBank/DDBJ whole genome shotgun (WGS) entry which is preliminary data.</text>
</comment>
<reference evidence="2" key="2">
    <citation type="journal article" date="2022" name="Sci. Rep.">
        <title>In silico prediction of the enzymes involved in the degradation of the herbicide molinate by Gulosibacter molinativorax ON4T.</title>
        <authorList>
            <person name="Lopes A.R."/>
            <person name="Bunin E."/>
            <person name="Viana A.T."/>
            <person name="Froufe H."/>
            <person name="Munoz-Merida A."/>
            <person name="Pinho D."/>
            <person name="Figueiredo J."/>
            <person name="Barroso C."/>
            <person name="Vaz-Moreira I."/>
            <person name="Bellanger X."/>
            <person name="Egas C."/>
            <person name="Nunes O.C."/>
        </authorList>
    </citation>
    <scope>NUCLEOTIDE SEQUENCE</scope>
    <source>
        <strain evidence="2">ON4</strain>
    </source>
</reference>
<evidence type="ECO:0000313" key="3">
    <source>
        <dbReference type="Proteomes" id="UP001170379"/>
    </source>
</evidence>
<evidence type="ECO:0008006" key="4">
    <source>
        <dbReference type="Google" id="ProtNLM"/>
    </source>
</evidence>
<dbReference type="RefSeq" id="WP_026936974.1">
    <property type="nucleotide sequence ID" value="NZ_CP028426.1"/>
</dbReference>
<evidence type="ECO:0000256" key="1">
    <source>
        <dbReference type="SAM" id="MobiDB-lite"/>
    </source>
</evidence>
<feature type="region of interest" description="Disordered" evidence="1">
    <location>
        <begin position="248"/>
        <end position="272"/>
    </location>
</feature>
<keyword evidence="3" id="KW-1185">Reference proteome</keyword>
<dbReference type="Proteomes" id="UP001170379">
    <property type="component" value="Unassembled WGS sequence"/>
</dbReference>
<gene>
    <name evidence="2" type="ORF">C7K25_09710</name>
</gene>
<sequence length="272" mass="29693">MVTSSAREVRRPLLERAYAQSKSSHVAFVDESYLAPAALERRGWAGSQPFYLLTAFVAPFAEADAIRSGLRELVGGDFWRSSEANRSPAGRARLRRLIEHVAHGPRGTVSLVAVKAPVSAEDANAEVARSECMARLFATLFAGTHAPQLDLVVAEERHRASVRSADERTVKQLRKAGHIGRNDRVFWASPADEQLLWAPDIVSYALYRQLTVGGGEYLTRALHSRIKTVTVDGMHGREEAAEVRAAPACRSTQGGGHIRSRAETTGARTIAQ</sequence>
<dbReference type="InterPro" id="IPR024524">
    <property type="entry name" value="DUF3800"/>
</dbReference>
<evidence type="ECO:0000313" key="2">
    <source>
        <dbReference type="EMBL" id="MDJ1371639.1"/>
    </source>
</evidence>
<protein>
    <recommendedName>
        <fullName evidence="4">DUF3800 domain-containing protein</fullName>
    </recommendedName>
</protein>
<proteinExistence type="predicted"/>